<sequence length="76" mass="8567">MEEKTTTKLKKERSSKLETFKIKTPWLSPPRAKNSQSFDSFSPSIIFSRETNGAFRQGPEETQAFEAGKALDARGN</sequence>
<protein>
    <submittedName>
        <fullName evidence="1">Uncharacterized protein</fullName>
    </submittedName>
</protein>
<reference evidence="2" key="1">
    <citation type="submission" date="2016-06" db="EMBL/GenBank/DDBJ databases">
        <title>Parallel loss of symbiosis genes in relatives of nitrogen-fixing non-legume Parasponia.</title>
        <authorList>
            <person name="Van Velzen R."/>
            <person name="Holmer R."/>
            <person name="Bu F."/>
            <person name="Rutten L."/>
            <person name="Van Zeijl A."/>
            <person name="Liu W."/>
            <person name="Santuari L."/>
            <person name="Cao Q."/>
            <person name="Sharma T."/>
            <person name="Shen D."/>
            <person name="Roswanjaya Y."/>
            <person name="Wardhani T."/>
            <person name="Kalhor M.S."/>
            <person name="Jansen J."/>
            <person name="Van den Hoogen J."/>
            <person name="Gungor B."/>
            <person name="Hartog M."/>
            <person name="Hontelez J."/>
            <person name="Verver J."/>
            <person name="Yang W.-C."/>
            <person name="Schijlen E."/>
            <person name="Repin R."/>
            <person name="Schilthuizen M."/>
            <person name="Schranz E."/>
            <person name="Heidstra R."/>
            <person name="Miyata K."/>
            <person name="Fedorova E."/>
            <person name="Kohlen W."/>
            <person name="Bisseling T."/>
            <person name="Smit S."/>
            <person name="Geurts R."/>
        </authorList>
    </citation>
    <scope>NUCLEOTIDE SEQUENCE [LARGE SCALE GENOMIC DNA]</scope>
    <source>
        <strain evidence="2">cv. RG33-2</strain>
    </source>
</reference>
<dbReference type="AlphaFoldDB" id="A0A2P5FUW4"/>
<dbReference type="InParanoid" id="A0A2P5FUW4"/>
<accession>A0A2P5FUW4</accession>
<proteinExistence type="predicted"/>
<comment type="caution">
    <text evidence="1">The sequence shown here is derived from an EMBL/GenBank/DDBJ whole genome shotgun (WGS) entry which is preliminary data.</text>
</comment>
<evidence type="ECO:0000313" key="1">
    <source>
        <dbReference type="EMBL" id="POO01582.1"/>
    </source>
</evidence>
<organism evidence="1 2">
    <name type="scientific">Trema orientale</name>
    <name type="common">Charcoal tree</name>
    <name type="synonym">Celtis orientalis</name>
    <dbReference type="NCBI Taxonomy" id="63057"/>
    <lineage>
        <taxon>Eukaryota</taxon>
        <taxon>Viridiplantae</taxon>
        <taxon>Streptophyta</taxon>
        <taxon>Embryophyta</taxon>
        <taxon>Tracheophyta</taxon>
        <taxon>Spermatophyta</taxon>
        <taxon>Magnoliopsida</taxon>
        <taxon>eudicotyledons</taxon>
        <taxon>Gunneridae</taxon>
        <taxon>Pentapetalae</taxon>
        <taxon>rosids</taxon>
        <taxon>fabids</taxon>
        <taxon>Rosales</taxon>
        <taxon>Cannabaceae</taxon>
        <taxon>Trema</taxon>
    </lineage>
</organism>
<evidence type="ECO:0000313" key="2">
    <source>
        <dbReference type="Proteomes" id="UP000237000"/>
    </source>
</evidence>
<keyword evidence="2" id="KW-1185">Reference proteome</keyword>
<dbReference type="EMBL" id="JXTC01000007">
    <property type="protein sequence ID" value="POO01582.1"/>
    <property type="molecule type" value="Genomic_DNA"/>
</dbReference>
<name>A0A2P5FUW4_TREOI</name>
<dbReference type="Proteomes" id="UP000237000">
    <property type="component" value="Unassembled WGS sequence"/>
</dbReference>
<gene>
    <name evidence="1" type="ORF">TorRG33x02_023590</name>
</gene>